<accession>A0ABU5K0C0</accession>
<dbReference type="InterPro" id="IPR020846">
    <property type="entry name" value="MFS_dom"/>
</dbReference>
<evidence type="ECO:0000256" key="1">
    <source>
        <dbReference type="ARBA" id="ARBA00004651"/>
    </source>
</evidence>
<feature type="transmembrane region" description="Helical" evidence="6">
    <location>
        <begin position="12"/>
        <end position="36"/>
    </location>
</feature>
<name>A0ABU5K0C0_9BACI</name>
<comment type="caution">
    <text evidence="8">The sequence shown here is derived from an EMBL/GenBank/DDBJ whole genome shotgun (WGS) entry which is preliminary data.</text>
</comment>
<feature type="transmembrane region" description="Helical" evidence="6">
    <location>
        <begin position="78"/>
        <end position="95"/>
    </location>
</feature>
<feature type="transmembrane region" description="Helical" evidence="6">
    <location>
        <begin position="275"/>
        <end position="294"/>
    </location>
</feature>
<dbReference type="SUPFAM" id="SSF103473">
    <property type="entry name" value="MFS general substrate transporter"/>
    <property type="match status" value="1"/>
</dbReference>
<keyword evidence="9" id="KW-1185">Reference proteome</keyword>
<dbReference type="Gene3D" id="1.20.1250.20">
    <property type="entry name" value="MFS general substrate transporter like domains"/>
    <property type="match status" value="2"/>
</dbReference>
<dbReference type="RefSeq" id="WP_374218669.1">
    <property type="nucleotide sequence ID" value="NZ_JAXOVW010000050.1"/>
</dbReference>
<feature type="transmembrane region" description="Helical" evidence="6">
    <location>
        <begin position="137"/>
        <end position="158"/>
    </location>
</feature>
<dbReference type="PANTHER" id="PTHR23531:SF1">
    <property type="entry name" value="QUINOLENE RESISTANCE PROTEIN NORA"/>
    <property type="match status" value="1"/>
</dbReference>
<feature type="transmembrane region" description="Helical" evidence="6">
    <location>
        <begin position="107"/>
        <end position="130"/>
    </location>
</feature>
<feature type="transmembrane region" description="Helical" evidence="6">
    <location>
        <begin position="245"/>
        <end position="263"/>
    </location>
</feature>
<feature type="domain" description="Major facilitator superfamily (MFS) profile" evidence="7">
    <location>
        <begin position="11"/>
        <end position="392"/>
    </location>
</feature>
<feature type="transmembrane region" description="Helical" evidence="6">
    <location>
        <begin position="212"/>
        <end position="233"/>
    </location>
</feature>
<proteinExistence type="predicted"/>
<evidence type="ECO:0000313" key="9">
    <source>
        <dbReference type="Proteomes" id="UP001291930"/>
    </source>
</evidence>
<protein>
    <submittedName>
        <fullName evidence="8">MFS transporter</fullName>
    </submittedName>
</protein>
<keyword evidence="5 6" id="KW-0472">Membrane</keyword>
<evidence type="ECO:0000256" key="5">
    <source>
        <dbReference type="ARBA" id="ARBA00023136"/>
    </source>
</evidence>
<organism evidence="8 9">
    <name type="scientific">Bacillus bingmayongensis</name>
    <dbReference type="NCBI Taxonomy" id="1150157"/>
    <lineage>
        <taxon>Bacteria</taxon>
        <taxon>Bacillati</taxon>
        <taxon>Bacillota</taxon>
        <taxon>Bacilli</taxon>
        <taxon>Bacillales</taxon>
        <taxon>Bacillaceae</taxon>
        <taxon>Bacillus</taxon>
    </lineage>
</organism>
<gene>
    <name evidence="8" type="ORF">U2I54_19125</name>
</gene>
<dbReference type="InterPro" id="IPR036259">
    <property type="entry name" value="MFS_trans_sf"/>
</dbReference>
<evidence type="ECO:0000313" key="8">
    <source>
        <dbReference type="EMBL" id="MDZ5609118.1"/>
    </source>
</evidence>
<dbReference type="Pfam" id="PF07690">
    <property type="entry name" value="MFS_1"/>
    <property type="match status" value="1"/>
</dbReference>
<keyword evidence="4 6" id="KW-1133">Transmembrane helix</keyword>
<keyword evidence="3 6" id="KW-0812">Transmembrane</keyword>
<evidence type="ECO:0000256" key="2">
    <source>
        <dbReference type="ARBA" id="ARBA00022448"/>
    </source>
</evidence>
<dbReference type="CDD" id="cd17489">
    <property type="entry name" value="MFS_YfcJ_like"/>
    <property type="match status" value="1"/>
</dbReference>
<dbReference type="EMBL" id="JAXOVW010000050">
    <property type="protein sequence ID" value="MDZ5609118.1"/>
    <property type="molecule type" value="Genomic_DNA"/>
</dbReference>
<dbReference type="PROSITE" id="PS50850">
    <property type="entry name" value="MFS"/>
    <property type="match status" value="1"/>
</dbReference>
<evidence type="ECO:0000256" key="4">
    <source>
        <dbReference type="ARBA" id="ARBA00022989"/>
    </source>
</evidence>
<dbReference type="InterPro" id="IPR052714">
    <property type="entry name" value="MFS_Exporter"/>
</dbReference>
<dbReference type="InterPro" id="IPR011701">
    <property type="entry name" value="MFS"/>
</dbReference>
<evidence type="ECO:0000256" key="6">
    <source>
        <dbReference type="SAM" id="Phobius"/>
    </source>
</evidence>
<feature type="transmembrane region" description="Helical" evidence="6">
    <location>
        <begin position="300"/>
        <end position="319"/>
    </location>
</feature>
<feature type="transmembrane region" description="Helical" evidence="6">
    <location>
        <begin position="164"/>
        <end position="187"/>
    </location>
</feature>
<feature type="transmembrane region" description="Helical" evidence="6">
    <location>
        <begin position="340"/>
        <end position="363"/>
    </location>
</feature>
<dbReference type="PANTHER" id="PTHR23531">
    <property type="entry name" value="QUINOLENE RESISTANCE PROTEIN NORA"/>
    <property type="match status" value="1"/>
</dbReference>
<sequence>MQTKTNLWTKDFIILSLVNFFLTLIFFLLNVIIALYAVNEFNASTGQAGLVVGSFIIGSLIGRLFTGPIMNKIGQKQILVIGLILFPLTTLLYFIDYGISFLIMSRFLNGITMGIAATVVGTIIALTLSASRRGEGISYFAVSTALATGVGPFIGLYMSQYTSFNMIFSFSFVLGIISLVTGLFVSIPSSKTTTMKHENEGFKLSGFIEPRALPIVIIILIVCICFSGVLSYLNLYANELDLVDTASFFFMVYTASVLVSRPFTGRLMDKKGANFVMYPAFILFGARMLVLSSASNSVTFLLAAALIGFGFGFGFGNISSIGQTITVNLAEPHRIGLATATFYIFFDIGTGFGPSLLGLIIPITGYNNLYAILGIFIIGTSVLYYFLYGKKERANRLRIAESS</sequence>
<dbReference type="Proteomes" id="UP001291930">
    <property type="component" value="Unassembled WGS sequence"/>
</dbReference>
<feature type="transmembrane region" description="Helical" evidence="6">
    <location>
        <begin position="369"/>
        <end position="388"/>
    </location>
</feature>
<feature type="transmembrane region" description="Helical" evidence="6">
    <location>
        <begin position="48"/>
        <end position="66"/>
    </location>
</feature>
<reference evidence="9" key="1">
    <citation type="submission" date="2023-11" db="EMBL/GenBank/DDBJ databases">
        <title>Genome Sequence of Bacillus pseudomycoides stain BUPM19.</title>
        <authorList>
            <person name="Farhat A."/>
        </authorList>
    </citation>
    <scope>NUCLEOTIDE SEQUENCE [LARGE SCALE GENOMIC DNA]</scope>
    <source>
        <strain evidence="9">BUPM19</strain>
    </source>
</reference>
<keyword evidence="2" id="KW-0813">Transport</keyword>
<evidence type="ECO:0000256" key="3">
    <source>
        <dbReference type="ARBA" id="ARBA00022692"/>
    </source>
</evidence>
<comment type="subcellular location">
    <subcellularLocation>
        <location evidence="1">Cell membrane</location>
        <topology evidence="1">Multi-pass membrane protein</topology>
    </subcellularLocation>
</comment>
<evidence type="ECO:0000259" key="7">
    <source>
        <dbReference type="PROSITE" id="PS50850"/>
    </source>
</evidence>